<feature type="region of interest" description="Disordered" evidence="1">
    <location>
        <begin position="670"/>
        <end position="734"/>
    </location>
</feature>
<reference evidence="2 3" key="1">
    <citation type="journal article" date="2014" name="BMC Genomics">
        <title>Adaptive genomic structural variation in the grape powdery mildew pathogen, Erysiphe necator.</title>
        <authorList>
            <person name="Jones L."/>
            <person name="Riaz S."/>
            <person name="Morales-Cruz A."/>
            <person name="Amrine K.C."/>
            <person name="McGuire B."/>
            <person name="Gubler W.D."/>
            <person name="Walker M.A."/>
            <person name="Cantu D."/>
        </authorList>
    </citation>
    <scope>NUCLEOTIDE SEQUENCE [LARGE SCALE GENOMIC DNA]</scope>
    <source>
        <strain evidence="3">c</strain>
    </source>
</reference>
<feature type="region of interest" description="Disordered" evidence="1">
    <location>
        <begin position="458"/>
        <end position="477"/>
    </location>
</feature>
<evidence type="ECO:0000256" key="1">
    <source>
        <dbReference type="SAM" id="MobiDB-lite"/>
    </source>
</evidence>
<dbReference type="AlphaFoldDB" id="A0A0B1P767"/>
<sequence length="818" mass="92657">MLSSNRISAPAGRSYESTVSKKQSKLITPRKTVKKNITYGKSSSKKKTTLTQIWDWETIINDEVIKDEKELASLQHVTNHESQEVRNNKRMNDHANSGDYVAVNKRKSLRHNSTDNILLEKNSPFDSEGKVKNIEKTPRKITRDGSCANNAPLKKNLSPMLVIPEVVSESEVVDGQNLPQSKILLSQVSLSSSGITHPLNGDKYQIELCKPVDSLPPARKKRSIGASLSPQTPKRNLALEIPSSQSPATPLSLASRGSVKFGRSMNESSNDPILFNLHKTQSFSPEVMDTFAPHSDFNSTNFDATDFACYNNLNSEIQDTLDPDTYFTLIGVSHSSPTRSSSSSKTVKFVHPSKQEISEQKISRLSANIDRNKEAELNKTSFRFKNEILDSEAESDEEVFSSEESINKNISEKIQGEIKLEKFNLGHQNFLFEQIPEQSEKESYYGGTSDLETQLELEESPVHKSRDYSQKNTPRNLFSKIGDRKNEVLNEETQDMETMRLSTQYLGQMTPRTSESDIFISIDPQRVKEILNRVRDHETRKYKFPPLVNRVWLYERRPICAVKYMAEISSPKFPGEITNENGVGNKEFNSRKVASSWCAYKILQMYELSDPLTLDDLKSKEWLKKAPLPLKWTKIPPAVADELVANIKKPIFEDLKCPIEEVFQSKKTYSPITETPSNNGQSIELRTSNITDFTHPRNDKRSEDNRYSLQKNSEFKKEYPSSQATTVDLSPDNTPRQQPFEIICETPTQFKVLSNSAILPSPQPIELSCDVNQQEQIPFPMASSQLLTESQLLPDSLLNDCTLMPEPILPSSEDYVYN</sequence>
<name>A0A0B1P767_UNCNE</name>
<dbReference type="HOGENOM" id="CLU_345523_0_0_1"/>
<dbReference type="OMA" id="FRINDSY"/>
<protein>
    <submittedName>
        <fullName evidence="2">Uncharacterized protein</fullName>
    </submittedName>
</protein>
<evidence type="ECO:0000313" key="3">
    <source>
        <dbReference type="Proteomes" id="UP000030854"/>
    </source>
</evidence>
<feature type="compositionally biased region" description="Polar residues" evidence="1">
    <location>
        <begin position="670"/>
        <end position="692"/>
    </location>
</feature>
<dbReference type="Proteomes" id="UP000030854">
    <property type="component" value="Unassembled WGS sequence"/>
</dbReference>
<accession>A0A0B1P767</accession>
<gene>
    <name evidence="2" type="ORF">EV44_g4587</name>
</gene>
<proteinExistence type="predicted"/>
<feature type="region of interest" description="Disordered" evidence="1">
    <location>
        <begin position="1"/>
        <end position="26"/>
    </location>
</feature>
<feature type="compositionally biased region" description="Basic and acidic residues" evidence="1">
    <location>
        <begin position="460"/>
        <end position="469"/>
    </location>
</feature>
<keyword evidence="3" id="KW-1185">Reference proteome</keyword>
<dbReference type="EMBL" id="JNVN01001586">
    <property type="protein sequence ID" value="KHJ33180.1"/>
    <property type="molecule type" value="Genomic_DNA"/>
</dbReference>
<feature type="compositionally biased region" description="Basic and acidic residues" evidence="1">
    <location>
        <begin position="694"/>
        <end position="706"/>
    </location>
</feature>
<comment type="caution">
    <text evidence="2">The sequence shown here is derived from an EMBL/GenBank/DDBJ whole genome shotgun (WGS) entry which is preliminary data.</text>
</comment>
<feature type="compositionally biased region" description="Polar residues" evidence="1">
    <location>
        <begin position="720"/>
        <end position="734"/>
    </location>
</feature>
<evidence type="ECO:0000313" key="2">
    <source>
        <dbReference type="EMBL" id="KHJ33180.1"/>
    </source>
</evidence>
<organism evidence="2 3">
    <name type="scientific">Uncinula necator</name>
    <name type="common">Grape powdery mildew</name>
    <dbReference type="NCBI Taxonomy" id="52586"/>
    <lineage>
        <taxon>Eukaryota</taxon>
        <taxon>Fungi</taxon>
        <taxon>Dikarya</taxon>
        <taxon>Ascomycota</taxon>
        <taxon>Pezizomycotina</taxon>
        <taxon>Leotiomycetes</taxon>
        <taxon>Erysiphales</taxon>
        <taxon>Erysiphaceae</taxon>
        <taxon>Erysiphe</taxon>
    </lineage>
</organism>